<comment type="caution">
    <text evidence="1">The sequence shown here is derived from an EMBL/GenBank/DDBJ whole genome shotgun (WGS) entry which is preliminary data.</text>
</comment>
<accession>A0A921LTU7</accession>
<dbReference type="InterPro" id="IPR029058">
    <property type="entry name" value="AB_hydrolase_fold"/>
</dbReference>
<dbReference type="SUPFAM" id="SSF53474">
    <property type="entry name" value="alpha/beta-Hydrolases"/>
    <property type="match status" value="1"/>
</dbReference>
<dbReference type="Gene3D" id="3.40.50.1820">
    <property type="entry name" value="alpha/beta hydrolase"/>
    <property type="match status" value="1"/>
</dbReference>
<reference evidence="1" key="2">
    <citation type="submission" date="2021-09" db="EMBL/GenBank/DDBJ databases">
        <authorList>
            <person name="Gilroy R."/>
        </authorList>
    </citation>
    <scope>NUCLEOTIDE SEQUENCE</scope>
    <source>
        <strain evidence="1">ChiGjej2B2-7701</strain>
    </source>
</reference>
<dbReference type="InterPro" id="IPR000801">
    <property type="entry name" value="Esterase-like"/>
</dbReference>
<evidence type="ECO:0000313" key="1">
    <source>
        <dbReference type="EMBL" id="HJG31708.1"/>
    </source>
</evidence>
<dbReference type="GO" id="GO:0016747">
    <property type="term" value="F:acyltransferase activity, transferring groups other than amino-acyl groups"/>
    <property type="evidence" value="ECO:0007669"/>
    <property type="project" value="TreeGrafter"/>
</dbReference>
<gene>
    <name evidence="1" type="ORF">K8U80_10005</name>
</gene>
<dbReference type="Proteomes" id="UP000746751">
    <property type="component" value="Unassembled WGS sequence"/>
</dbReference>
<dbReference type="InterPro" id="IPR050583">
    <property type="entry name" value="Mycobacterial_A85_antigen"/>
</dbReference>
<name>A0A921LTU7_9ACTN</name>
<proteinExistence type="predicted"/>
<dbReference type="Pfam" id="PF00756">
    <property type="entry name" value="Esterase"/>
    <property type="match status" value="1"/>
</dbReference>
<dbReference type="PANTHER" id="PTHR48098:SF1">
    <property type="entry name" value="DIACYLGLYCEROL ACYLTRANSFERASE_MYCOLYLTRANSFERASE AG85A"/>
    <property type="match status" value="1"/>
</dbReference>
<protein>
    <recommendedName>
        <fullName evidence="3">Acetylesterase</fullName>
    </recommendedName>
</protein>
<dbReference type="EMBL" id="DYVF01000059">
    <property type="protein sequence ID" value="HJG31708.1"/>
    <property type="molecule type" value="Genomic_DNA"/>
</dbReference>
<evidence type="ECO:0008006" key="3">
    <source>
        <dbReference type="Google" id="ProtNLM"/>
    </source>
</evidence>
<dbReference type="PANTHER" id="PTHR48098">
    <property type="entry name" value="ENTEROCHELIN ESTERASE-RELATED"/>
    <property type="match status" value="1"/>
</dbReference>
<reference evidence="1" key="1">
    <citation type="journal article" date="2021" name="PeerJ">
        <title>Extensive microbial diversity within the chicken gut microbiome revealed by metagenomics and culture.</title>
        <authorList>
            <person name="Gilroy R."/>
            <person name="Ravi A."/>
            <person name="Getino M."/>
            <person name="Pursley I."/>
            <person name="Horton D.L."/>
            <person name="Alikhan N.F."/>
            <person name="Baker D."/>
            <person name="Gharbi K."/>
            <person name="Hall N."/>
            <person name="Watson M."/>
            <person name="Adriaenssens E.M."/>
            <person name="Foster-Nyarko E."/>
            <person name="Jarju S."/>
            <person name="Secka A."/>
            <person name="Antonio M."/>
            <person name="Oren A."/>
            <person name="Chaudhuri R.R."/>
            <person name="La Ragione R."/>
            <person name="Hildebrand F."/>
            <person name="Pallen M.J."/>
        </authorList>
    </citation>
    <scope>NUCLEOTIDE SEQUENCE</scope>
    <source>
        <strain evidence="1">ChiGjej2B2-7701</strain>
    </source>
</reference>
<evidence type="ECO:0000313" key="2">
    <source>
        <dbReference type="Proteomes" id="UP000746751"/>
    </source>
</evidence>
<sequence length="279" mass="31589">MASISVDYYSSSLMRTTTLNVILPFDSPNDAWAVDANLRRDPHNWDAAPYPPHKAPFRTLILLHGINGNHTDIISETRITKWAADHQLAVVMPSGYNAFYVDNPETHNYFGRFVGLELPHVVRRMFPLSERREDMFIGGISMGAYGALRNGFKYAENFGAIIALSSAMIIDNFDALIRDEPFFLSRPFLESTFGDLNRVIDSDKDPARLAADVVYCDRPRPRVFMAWGSSDPLAQPNRVLAARLRGTGIEVEQREFAGGHDWDFWNQALPQALDWLPRD</sequence>
<dbReference type="AlphaFoldDB" id="A0A921LTU7"/>
<organism evidence="1 2">
    <name type="scientific">Collinsella ihumii</name>
    <dbReference type="NCBI Taxonomy" id="1720204"/>
    <lineage>
        <taxon>Bacteria</taxon>
        <taxon>Bacillati</taxon>
        <taxon>Actinomycetota</taxon>
        <taxon>Coriobacteriia</taxon>
        <taxon>Coriobacteriales</taxon>
        <taxon>Coriobacteriaceae</taxon>
        <taxon>Collinsella</taxon>
    </lineage>
</organism>